<dbReference type="OMA" id="HQTYDLC"/>
<dbReference type="GO" id="GO:0032366">
    <property type="term" value="P:intracellular sterol transport"/>
    <property type="evidence" value="ECO:0007669"/>
    <property type="project" value="InterPro"/>
</dbReference>
<comment type="subunit">
    <text evidence="3">Monomer.</text>
</comment>
<dbReference type="InterPro" id="IPR039670">
    <property type="entry name" value="NPC2-like"/>
</dbReference>
<reference evidence="11 14" key="3">
    <citation type="submission" date="2016-01" db="EMBL/GenBank/DDBJ databases">
        <title>Biosynthesis of antibiotic leucinostatins and their inhibition on Phytophthora in bio-control Purpureocillium lilacinum.</title>
        <authorList>
            <person name="Wang G."/>
            <person name="Liu Z."/>
            <person name="Lin R."/>
            <person name="Li E."/>
            <person name="Mao Z."/>
            <person name="Ling J."/>
            <person name="Yin W."/>
            <person name="Xie B."/>
        </authorList>
    </citation>
    <scope>NUCLEOTIDE SEQUENCE [LARGE SCALE GENOMIC DNA]</scope>
    <source>
        <strain evidence="11">PLBJ-1</strain>
        <strain evidence="12">PLFJ-1</strain>
    </source>
</reference>
<dbReference type="InterPro" id="IPR033917">
    <property type="entry name" value="ML_PG-PI_TP"/>
</dbReference>
<dbReference type="InterPro" id="IPR003172">
    <property type="entry name" value="ML_dom"/>
</dbReference>
<name>A0A179HAV7_PURLI</name>
<reference evidence="10" key="4">
    <citation type="submission" date="2023-11" db="EMBL/GenBank/DDBJ databases">
        <authorList>
            <person name="Beijen E."/>
            <person name="Ohm R.A."/>
        </authorList>
    </citation>
    <scope>NUCLEOTIDE SEQUENCE</scope>
    <source>
        <strain evidence="10">CBS 150709</strain>
    </source>
</reference>
<dbReference type="CDD" id="cd00917">
    <property type="entry name" value="PG-PI_TP"/>
    <property type="match status" value="1"/>
</dbReference>
<comment type="similarity">
    <text evidence="2">Belongs to the NPC2 family.</text>
</comment>
<dbReference type="AlphaFoldDB" id="A0A179HAV7"/>
<accession>A0A179HAV7</accession>
<proteinExistence type="inferred from homology"/>
<dbReference type="Pfam" id="PF02221">
    <property type="entry name" value="E1_DerP2_DerF2"/>
    <property type="match status" value="1"/>
</dbReference>
<dbReference type="GO" id="GO:0032934">
    <property type="term" value="F:sterol binding"/>
    <property type="evidence" value="ECO:0007669"/>
    <property type="project" value="InterPro"/>
</dbReference>
<organism evidence="11 14">
    <name type="scientific">Purpureocillium lilacinum</name>
    <name type="common">Paecilomyces lilacinus</name>
    <dbReference type="NCBI Taxonomy" id="33203"/>
    <lineage>
        <taxon>Eukaryota</taxon>
        <taxon>Fungi</taxon>
        <taxon>Dikarya</taxon>
        <taxon>Ascomycota</taxon>
        <taxon>Pezizomycotina</taxon>
        <taxon>Sordariomycetes</taxon>
        <taxon>Hypocreomycetidae</taxon>
        <taxon>Hypocreales</taxon>
        <taxon>Ophiocordycipitaceae</taxon>
        <taxon>Purpureocillium</taxon>
    </lineage>
</organism>
<sequence>MRFSATVACLTACLASAEALSVFNGRAPNAIASDDGKKVPGESPLEFCEAEHADDIVKIEKVDLSPNPPAAGKELVIEASGIINETIEEGAYVMLTVKYGLIKLLSTKADLCEQIGNVDLKCPLEKGKMVITKSVDLPKEIPPGKYNVLADVYTVNDKKITCLTATVTFSMGNGFFSNEL</sequence>
<keyword evidence="5" id="KW-0813">Transport</keyword>
<evidence type="ECO:0000313" key="16">
    <source>
        <dbReference type="Proteomes" id="UP001287286"/>
    </source>
</evidence>
<evidence type="ECO:0000313" key="11">
    <source>
        <dbReference type="EMBL" id="OAQ86730.1"/>
    </source>
</evidence>
<dbReference type="SMART" id="SM00737">
    <property type="entry name" value="ML"/>
    <property type="match status" value="1"/>
</dbReference>
<dbReference type="FunFam" id="2.60.40.770:FF:000004">
    <property type="entry name" value="Phosphatidylglycerol/phosphatidylinositol transfer protein"/>
    <property type="match status" value="1"/>
</dbReference>
<evidence type="ECO:0000256" key="1">
    <source>
        <dbReference type="ARBA" id="ARBA00002053"/>
    </source>
</evidence>
<dbReference type="InterPro" id="IPR014756">
    <property type="entry name" value="Ig_E-set"/>
</dbReference>
<dbReference type="Proteomes" id="UP000078240">
    <property type="component" value="Unassembled WGS sequence"/>
</dbReference>
<dbReference type="SUPFAM" id="SSF81296">
    <property type="entry name" value="E set domains"/>
    <property type="match status" value="1"/>
</dbReference>
<dbReference type="EMBL" id="JAWRVI010000019">
    <property type="protein sequence ID" value="KAK4089592.1"/>
    <property type="molecule type" value="Genomic_DNA"/>
</dbReference>
<feature type="signal peptide" evidence="8">
    <location>
        <begin position="1"/>
        <end position="19"/>
    </location>
</feature>
<evidence type="ECO:0000313" key="10">
    <source>
        <dbReference type="EMBL" id="KAK4089592.1"/>
    </source>
</evidence>
<dbReference type="PANTHER" id="PTHR11306:SF0">
    <property type="entry name" value="PHOSPHATIDYLGLYCEROL_PHOSPHATIDYLINOSITOL TRANSFER PROTEIN"/>
    <property type="match status" value="1"/>
</dbReference>
<dbReference type="EMBL" id="LSBI01000001">
    <property type="protein sequence ID" value="OAQ94693.1"/>
    <property type="molecule type" value="Genomic_DNA"/>
</dbReference>
<dbReference type="RefSeq" id="XP_018183412.1">
    <property type="nucleotide sequence ID" value="XM_018317887.1"/>
</dbReference>
<dbReference type="Proteomes" id="UP000245956">
    <property type="component" value="Unassembled WGS sequence"/>
</dbReference>
<dbReference type="KEGG" id="plj:28882936"/>
<dbReference type="EMBL" id="LCWV01000009">
    <property type="protein sequence ID" value="PWI70494.1"/>
    <property type="molecule type" value="Genomic_DNA"/>
</dbReference>
<feature type="domain" description="MD-2-related lipid-recognition" evidence="9">
    <location>
        <begin position="45"/>
        <end position="167"/>
    </location>
</feature>
<dbReference type="EMBL" id="LSBH01000001">
    <property type="protein sequence ID" value="OAQ86730.1"/>
    <property type="molecule type" value="Genomic_DNA"/>
</dbReference>
<comment type="caution">
    <text evidence="11">The sequence shown here is derived from an EMBL/GenBank/DDBJ whole genome shotgun (WGS) entry which is preliminary data.</text>
</comment>
<dbReference type="OrthoDB" id="6409159at2759"/>
<dbReference type="Proteomes" id="UP000078340">
    <property type="component" value="Unassembled WGS sequence"/>
</dbReference>
<evidence type="ECO:0000256" key="8">
    <source>
        <dbReference type="SAM" id="SignalP"/>
    </source>
</evidence>
<keyword evidence="6 8" id="KW-0732">Signal</keyword>
<evidence type="ECO:0000256" key="3">
    <source>
        <dbReference type="ARBA" id="ARBA00011245"/>
    </source>
</evidence>
<evidence type="ECO:0000256" key="6">
    <source>
        <dbReference type="ARBA" id="ARBA00022729"/>
    </source>
</evidence>
<evidence type="ECO:0000313" key="14">
    <source>
        <dbReference type="Proteomes" id="UP000078240"/>
    </source>
</evidence>
<evidence type="ECO:0000259" key="9">
    <source>
        <dbReference type="SMART" id="SM00737"/>
    </source>
</evidence>
<dbReference type="Proteomes" id="UP001287286">
    <property type="component" value="Unassembled WGS sequence"/>
</dbReference>
<reference evidence="13 15" key="2">
    <citation type="journal article" date="2016" name="Front. Microbiol.">
        <title>Genome and transcriptome sequences reveal the specific parasitism of the nematophagous Purpureocillium lilacinum 36-1.</title>
        <authorList>
            <person name="Xie J."/>
            <person name="Li S."/>
            <person name="Mo C."/>
            <person name="Xiao X."/>
            <person name="Peng D."/>
            <person name="Wang G."/>
            <person name="Xiao Y."/>
        </authorList>
    </citation>
    <scope>NUCLEOTIDE SEQUENCE [LARGE SCALE GENOMIC DNA]</scope>
    <source>
        <strain evidence="13 15">36-1</strain>
    </source>
</reference>
<dbReference type="GeneID" id="28882936"/>
<evidence type="ECO:0000313" key="15">
    <source>
        <dbReference type="Proteomes" id="UP000245956"/>
    </source>
</evidence>
<keyword evidence="16" id="KW-1185">Reference proteome</keyword>
<evidence type="ECO:0000256" key="7">
    <source>
        <dbReference type="ARBA" id="ARBA00023055"/>
    </source>
</evidence>
<keyword evidence="7" id="KW-0445">Lipid transport</keyword>
<gene>
    <name evidence="13" type="ORF">PCL_12893</name>
    <name evidence="10" type="ORF">Purlil1_6161</name>
    <name evidence="11" type="ORF">VFPBJ_00770</name>
    <name evidence="12" type="ORF">VFPFJ_00802</name>
</gene>
<evidence type="ECO:0000256" key="4">
    <source>
        <dbReference type="ARBA" id="ARBA00016056"/>
    </source>
</evidence>
<reference evidence="10 16" key="5">
    <citation type="journal article" date="2024" name="Microbiol. Resour. Announc.">
        <title>Genome annotations for the ascomycete fungi Trichoderma harzianum, Trichoderma aggressivum, and Purpureocillium lilacinum.</title>
        <authorList>
            <person name="Beijen E.P.W."/>
            <person name="Ohm R.A."/>
        </authorList>
    </citation>
    <scope>NUCLEOTIDE SEQUENCE [LARGE SCALE GENOMIC DNA]</scope>
    <source>
        <strain evidence="10 16">CBS 150709</strain>
    </source>
</reference>
<comment type="function">
    <text evidence="1">Catalyzes the intermembrane transfer of phosphatidylglycerol and phosphatidylinositol.</text>
</comment>
<evidence type="ECO:0000256" key="5">
    <source>
        <dbReference type="ARBA" id="ARBA00022448"/>
    </source>
</evidence>
<evidence type="ECO:0000313" key="13">
    <source>
        <dbReference type="EMBL" id="PWI70494.1"/>
    </source>
</evidence>
<feature type="chain" id="PRO_5010456052" description="Phosphatidylglycerol/phosphatidylinositol transfer protein" evidence="8">
    <location>
        <begin position="20"/>
        <end position="180"/>
    </location>
</feature>
<dbReference type="STRING" id="33203.A0A179HAV7"/>
<dbReference type="Gene3D" id="2.60.40.770">
    <property type="match status" value="1"/>
</dbReference>
<protein>
    <recommendedName>
        <fullName evidence="4">Phosphatidylglycerol/phosphatidylinositol transfer protein</fullName>
    </recommendedName>
</protein>
<evidence type="ECO:0000256" key="2">
    <source>
        <dbReference type="ARBA" id="ARBA00006370"/>
    </source>
</evidence>
<dbReference type="PANTHER" id="PTHR11306">
    <property type="entry name" value="NIEMANN PICK TYPE C2 PROTEIN NPC2-RELATED"/>
    <property type="match status" value="1"/>
</dbReference>
<evidence type="ECO:0000313" key="12">
    <source>
        <dbReference type="EMBL" id="OAQ94693.1"/>
    </source>
</evidence>
<reference evidence="13" key="1">
    <citation type="submission" date="2015-05" db="EMBL/GenBank/DDBJ databases">
        <authorList>
            <person name="Wang D.B."/>
            <person name="Wang M."/>
        </authorList>
    </citation>
    <scope>NUCLEOTIDE SEQUENCE</scope>
    <source>
        <strain evidence="13">36-1</strain>
    </source>
</reference>